<dbReference type="Proteomes" id="UP000542720">
    <property type="component" value="Unassembled WGS sequence"/>
</dbReference>
<dbReference type="SUPFAM" id="SSF46689">
    <property type="entry name" value="Homeodomain-like"/>
    <property type="match status" value="1"/>
</dbReference>
<dbReference type="InterPro" id="IPR050204">
    <property type="entry name" value="AraC_XylS_family_regulators"/>
</dbReference>
<evidence type="ECO:0000313" key="7">
    <source>
        <dbReference type="EMBL" id="MBB2495983.1"/>
    </source>
</evidence>
<dbReference type="Pfam" id="PF12833">
    <property type="entry name" value="HTH_18"/>
    <property type="match status" value="1"/>
</dbReference>
<dbReference type="GO" id="GO:0043565">
    <property type="term" value="F:sequence-specific DNA binding"/>
    <property type="evidence" value="ECO:0007669"/>
    <property type="project" value="InterPro"/>
</dbReference>
<gene>
    <name evidence="7" type="ORF">H3H51_13220</name>
</gene>
<reference evidence="7 8" key="1">
    <citation type="submission" date="2020-08" db="EMBL/GenBank/DDBJ databases">
        <authorList>
            <person name="Kim C.M."/>
        </authorList>
    </citation>
    <scope>NUCLEOTIDE SEQUENCE [LARGE SCALE GENOMIC DNA]</scope>
    <source>
        <strain evidence="7 8">UL070</strain>
    </source>
</reference>
<comment type="subcellular location">
    <subcellularLocation>
        <location evidence="1">Cytoplasm</location>
    </subcellularLocation>
</comment>
<evidence type="ECO:0000256" key="2">
    <source>
        <dbReference type="ARBA" id="ARBA00023015"/>
    </source>
</evidence>
<name>A0A7W4LMP3_9GAMM</name>
<feature type="domain" description="HTH araC/xylS-type" evidence="6">
    <location>
        <begin position="157"/>
        <end position="257"/>
    </location>
</feature>
<keyword evidence="4" id="KW-0804">Transcription</keyword>
<dbReference type="RefSeq" id="WP_183089522.1">
    <property type="nucleotide sequence ID" value="NZ_JACJUD010000004.1"/>
</dbReference>
<comment type="caution">
    <text evidence="7">The sequence shown here is derived from an EMBL/GenBank/DDBJ whole genome shotgun (WGS) entry which is preliminary data.</text>
</comment>
<dbReference type="PANTHER" id="PTHR46796">
    <property type="entry name" value="HTH-TYPE TRANSCRIPTIONAL ACTIVATOR RHAS-RELATED"/>
    <property type="match status" value="1"/>
</dbReference>
<evidence type="ECO:0000256" key="4">
    <source>
        <dbReference type="ARBA" id="ARBA00023163"/>
    </source>
</evidence>
<evidence type="ECO:0000256" key="1">
    <source>
        <dbReference type="ARBA" id="ARBA00004496"/>
    </source>
</evidence>
<dbReference type="AlphaFoldDB" id="A0A7W4LMP3"/>
<keyword evidence="8" id="KW-1185">Reference proteome</keyword>
<dbReference type="InterPro" id="IPR009057">
    <property type="entry name" value="Homeodomain-like_sf"/>
</dbReference>
<proteinExistence type="predicted"/>
<dbReference type="EMBL" id="JACJUD010000004">
    <property type="protein sequence ID" value="MBB2495983.1"/>
    <property type="molecule type" value="Genomic_DNA"/>
</dbReference>
<dbReference type="InterPro" id="IPR018062">
    <property type="entry name" value="HTH_AraC-typ_CS"/>
</dbReference>
<dbReference type="GO" id="GO:0003700">
    <property type="term" value="F:DNA-binding transcription factor activity"/>
    <property type="evidence" value="ECO:0007669"/>
    <property type="project" value="InterPro"/>
</dbReference>
<keyword evidence="2" id="KW-0805">Transcription regulation</keyword>
<dbReference type="InterPro" id="IPR018060">
    <property type="entry name" value="HTH_AraC"/>
</dbReference>
<organism evidence="7 8">
    <name type="scientific">Aquipseudomonas ullengensis</name>
    <dbReference type="NCBI Taxonomy" id="2759166"/>
    <lineage>
        <taxon>Bacteria</taxon>
        <taxon>Pseudomonadati</taxon>
        <taxon>Pseudomonadota</taxon>
        <taxon>Gammaproteobacteria</taxon>
        <taxon>Pseudomonadales</taxon>
        <taxon>Pseudomonadaceae</taxon>
        <taxon>Aquipseudomonas</taxon>
    </lineage>
</organism>
<keyword evidence="3" id="KW-0238">DNA-binding</keyword>
<dbReference type="PROSITE" id="PS00041">
    <property type="entry name" value="HTH_ARAC_FAMILY_1"/>
    <property type="match status" value="1"/>
</dbReference>
<accession>A0A7W4LMP3</accession>
<dbReference type="GO" id="GO:0009893">
    <property type="term" value="P:positive regulation of metabolic process"/>
    <property type="evidence" value="ECO:0007669"/>
    <property type="project" value="UniProtKB-ARBA"/>
</dbReference>
<dbReference type="Gene3D" id="1.10.10.60">
    <property type="entry name" value="Homeodomain-like"/>
    <property type="match status" value="1"/>
</dbReference>
<evidence type="ECO:0000256" key="3">
    <source>
        <dbReference type="ARBA" id="ARBA00023125"/>
    </source>
</evidence>
<evidence type="ECO:0000256" key="5">
    <source>
        <dbReference type="ARBA" id="ARBA00037345"/>
    </source>
</evidence>
<sequence>MNDWIAKQETPPALIYVSSRRYLYLGRTQLRIRDLHSAASALLVCLEGSVKFRVPGEAHWITTKSILIPAGSRIGIDNQGAVMAACYLDAAKPDFLLLRRKMESLSGGVYYNLACENRLTESLIQLREDAPGFAEAQRRVESIIQQCGGDELVTPDPRVVHVIERLRDTASLNISVKTLAEEVGLSESGLIRLFGQHVGAPLRRHRLWYRLIEFVTLTLSGVPSAVAIKAAGFTDAAHFSRCYSGFFGVNWSYAFSKNTHARYILEEPEARMATGDVIRRPAWNGSLSPAAAANHGTALAPAD</sequence>
<evidence type="ECO:0000313" key="8">
    <source>
        <dbReference type="Proteomes" id="UP000542720"/>
    </source>
</evidence>
<comment type="function">
    <text evidence="5">Regulatory protein of the TOL plasmid xyl operons. XylS activates the xylXYZLTEGFJQKIH operon required for the degradation of toluene, m-xylene and p-xylene.</text>
</comment>
<dbReference type="GO" id="GO:0005737">
    <property type="term" value="C:cytoplasm"/>
    <property type="evidence" value="ECO:0007669"/>
    <property type="project" value="UniProtKB-SubCell"/>
</dbReference>
<evidence type="ECO:0000259" key="6">
    <source>
        <dbReference type="PROSITE" id="PS01124"/>
    </source>
</evidence>
<dbReference type="PROSITE" id="PS01124">
    <property type="entry name" value="HTH_ARAC_FAMILY_2"/>
    <property type="match status" value="1"/>
</dbReference>
<dbReference type="SMART" id="SM00342">
    <property type="entry name" value="HTH_ARAC"/>
    <property type="match status" value="1"/>
</dbReference>
<protein>
    <submittedName>
        <fullName evidence="7">Helix-turn-helix transcriptional regulator</fullName>
    </submittedName>
</protein>